<dbReference type="InterPro" id="IPR052910">
    <property type="entry name" value="ABC-Purine-Binding"/>
</dbReference>
<evidence type="ECO:0000256" key="1">
    <source>
        <dbReference type="ARBA" id="ARBA00022729"/>
    </source>
</evidence>
<dbReference type="Gene3D" id="3.40.50.2300">
    <property type="match status" value="2"/>
</dbReference>
<dbReference type="Proteomes" id="UP000256763">
    <property type="component" value="Unassembled WGS sequence"/>
</dbReference>
<dbReference type="PANTHER" id="PTHR43208:SF1">
    <property type="entry name" value="ABC TRANSPORTER SUBSTRATE-BINDING PROTEIN"/>
    <property type="match status" value="1"/>
</dbReference>
<evidence type="ECO:0000313" key="4">
    <source>
        <dbReference type="EMBL" id="RFA31933.1"/>
    </source>
</evidence>
<evidence type="ECO:0000313" key="5">
    <source>
        <dbReference type="Proteomes" id="UP000256763"/>
    </source>
</evidence>
<comment type="caution">
    <text evidence="4">The sequence shown here is derived from an EMBL/GenBank/DDBJ whole genome shotgun (WGS) entry which is preliminary data.</text>
</comment>
<proteinExistence type="predicted"/>
<dbReference type="GO" id="GO:0005886">
    <property type="term" value="C:plasma membrane"/>
    <property type="evidence" value="ECO:0007669"/>
    <property type="project" value="InterPro"/>
</dbReference>
<feature type="domain" description="ABC transporter substrate-binding protein PnrA-like" evidence="3">
    <location>
        <begin position="34"/>
        <end position="297"/>
    </location>
</feature>
<dbReference type="PANTHER" id="PTHR43208">
    <property type="entry name" value="ABC TRANSPORTER SUBSTRATE-BINDING PROTEIN"/>
    <property type="match status" value="1"/>
</dbReference>
<accession>A0A3E0WI89</accession>
<keyword evidence="5" id="KW-1185">Reference proteome</keyword>
<evidence type="ECO:0000259" key="3">
    <source>
        <dbReference type="Pfam" id="PF02608"/>
    </source>
</evidence>
<protein>
    <submittedName>
        <fullName evidence="4">BMP family ABC transporter substrate-binding protein</fullName>
    </submittedName>
</protein>
<dbReference type="InterPro" id="IPR003760">
    <property type="entry name" value="PnrA-like"/>
</dbReference>
<feature type="chain" id="PRO_5017712040" evidence="2">
    <location>
        <begin position="30"/>
        <end position="363"/>
    </location>
</feature>
<organism evidence="4 5">
    <name type="scientific">Alkalilimnicola ehrlichii</name>
    <dbReference type="NCBI Taxonomy" id="351052"/>
    <lineage>
        <taxon>Bacteria</taxon>
        <taxon>Pseudomonadati</taxon>
        <taxon>Pseudomonadota</taxon>
        <taxon>Gammaproteobacteria</taxon>
        <taxon>Chromatiales</taxon>
        <taxon>Ectothiorhodospiraceae</taxon>
        <taxon>Alkalilimnicola</taxon>
    </lineage>
</organism>
<name>A0A3E0WI89_9GAMM</name>
<dbReference type="OrthoDB" id="9769871at2"/>
<dbReference type="Pfam" id="PF02608">
    <property type="entry name" value="Bmp"/>
    <property type="match status" value="1"/>
</dbReference>
<dbReference type="EMBL" id="NFZW01000037">
    <property type="protein sequence ID" value="RFA31933.1"/>
    <property type="molecule type" value="Genomic_DNA"/>
</dbReference>
<sequence>MSYGSSLLKTLGTALALGVGLMGAGQAVADDPIKVGFVYVGPVGDAGWSYAHDLGRKALEEALGDRVETTYIESVQEGADAERVIRRLASSGHKVIFATSFGYMNSVQRVASSFPDVYFSHATGYRTAENVGVYNSRMYEGTYLQGVLAGHMTESNRLGVVASYPIPEVIRNINAFALGARSVNPDATVRVIWVNTWYDPARERQAAEALIAQGVDVLGQNTDSPAIVQVAQQRGLYAFGWDSDMSKYGPDSQLTATMLMWGGYYIDTVKAALDGTWETHNIVWGMQEGMVEMAPLNSAVPEAAAADFHAAQAGIMDGSLNPFAGPLRDQSGTVRVAEGEDMPVDDLMTMDWYVEGVMGSIPN</sequence>
<dbReference type="CDD" id="cd19963">
    <property type="entry name" value="PBP1_BMP-like"/>
    <property type="match status" value="1"/>
</dbReference>
<dbReference type="RefSeq" id="WP_116302190.1">
    <property type="nucleotide sequence ID" value="NZ_NFZV01000008.1"/>
</dbReference>
<keyword evidence="1 2" id="KW-0732">Signal</keyword>
<reference evidence="5" key="1">
    <citation type="submission" date="2017-05" db="EMBL/GenBank/DDBJ databases">
        <authorList>
            <person name="Sharma S."/>
            <person name="Sidhu C."/>
            <person name="Pinnaka A.K."/>
        </authorList>
    </citation>
    <scope>NUCLEOTIDE SEQUENCE [LARGE SCALE GENOMIC DNA]</scope>
    <source>
        <strain evidence="5">AK93</strain>
    </source>
</reference>
<gene>
    <name evidence="4" type="ORF">CAL65_21015</name>
</gene>
<dbReference type="AlphaFoldDB" id="A0A3E0WI89"/>
<evidence type="ECO:0000256" key="2">
    <source>
        <dbReference type="SAM" id="SignalP"/>
    </source>
</evidence>
<dbReference type="SUPFAM" id="SSF53822">
    <property type="entry name" value="Periplasmic binding protein-like I"/>
    <property type="match status" value="1"/>
</dbReference>
<dbReference type="InterPro" id="IPR028082">
    <property type="entry name" value="Peripla_BP_I"/>
</dbReference>
<feature type="signal peptide" evidence="2">
    <location>
        <begin position="1"/>
        <end position="29"/>
    </location>
</feature>